<organismHost>
    <name type="scientific">Phacochoerus aethiopicus</name>
    <name type="common">Warthog</name>
    <dbReference type="NCBI Taxonomy" id="85517"/>
</organismHost>
<feature type="transmembrane region" description="Helical" evidence="1">
    <location>
        <begin position="15"/>
        <end position="39"/>
    </location>
</feature>
<sequence>MFFCHKSPPAMNGYLVWFLYVLAVNLLVLFICYGIEGLLKLCAAQKKPAEAAPPPPYGSDDTPRYA</sequence>
<organismHost>
    <name type="scientific">Sus scrofa</name>
    <name type="common">Pig</name>
    <dbReference type="NCBI Taxonomy" id="9823"/>
</organismHost>
<dbReference type="Proteomes" id="UP000276891">
    <property type="component" value="Segment"/>
</dbReference>
<organismHost>
    <name type="scientific">Ornithodoros</name>
    <name type="common">relapsing fever ticks</name>
    <dbReference type="NCBI Taxonomy" id="6937"/>
</organismHost>
<keyword evidence="1" id="KW-0812">Transmembrane</keyword>
<dbReference type="EMBL" id="MH025916">
    <property type="protein sequence ID" value="AXB49388.1"/>
    <property type="molecule type" value="Genomic_DNA"/>
</dbReference>
<protein>
    <submittedName>
        <fullName evidence="2">p01990-2L</fullName>
    </submittedName>
</protein>
<organismHost>
    <name type="scientific">Potamochoerus larvatus</name>
    <name type="common">Bushpig</name>
    <dbReference type="NCBI Taxonomy" id="273792"/>
</organismHost>
<reference evidence="2" key="1">
    <citation type="submission" date="2018-03" db="EMBL/GenBank/DDBJ databases">
        <authorList>
            <person name="Keele B.F."/>
        </authorList>
    </citation>
    <scope>NUCLEOTIDE SEQUENCE</scope>
    <source>
        <strain evidence="5">N10</strain>
        <strain evidence="4">R25</strain>
        <strain evidence="6">R35</strain>
        <strain evidence="3">R7</strain>
        <strain evidence="2">R8</strain>
    </source>
</reference>
<name>A0A2Z5DFB9_ASF</name>
<evidence type="ECO:0000313" key="6">
    <source>
        <dbReference type="EMBL" id="AXB50078.1"/>
    </source>
</evidence>
<organism evidence="2">
    <name type="scientific">African swine fever virus</name>
    <name type="common">ASFV</name>
    <dbReference type="NCBI Taxonomy" id="10497"/>
    <lineage>
        <taxon>Viruses</taxon>
        <taxon>Varidnaviria</taxon>
        <taxon>Bamfordvirae</taxon>
        <taxon>Nucleocytoviricota</taxon>
        <taxon>Pokkesviricetes</taxon>
        <taxon>Asfuvirales</taxon>
        <taxon>Asfarviridae</taxon>
        <taxon>Asfivirus</taxon>
        <taxon>Asfivirus haemorrhagiae</taxon>
    </lineage>
</organism>
<organismHost>
    <name type="scientific">Phacochoerus africanus</name>
    <name type="common">Warthog</name>
    <dbReference type="NCBI Taxonomy" id="41426"/>
</organismHost>
<dbReference type="EMBL" id="MH025917">
    <property type="protein sequence ID" value="AXB49562.1"/>
    <property type="molecule type" value="Genomic_DNA"/>
</dbReference>
<evidence type="ECO:0000256" key="1">
    <source>
        <dbReference type="SAM" id="Phobius"/>
    </source>
</evidence>
<evidence type="ECO:0000313" key="4">
    <source>
        <dbReference type="EMBL" id="AXB49734.1"/>
    </source>
</evidence>
<dbReference type="Proteomes" id="UP000273742">
    <property type="component" value="Segment"/>
</dbReference>
<accession>A0A2Z5DFB9</accession>
<dbReference type="EMBL" id="MH025920">
    <property type="protein sequence ID" value="AXB50078.1"/>
    <property type="molecule type" value="Genomic_DNA"/>
</dbReference>
<proteinExistence type="predicted"/>
<dbReference type="Proteomes" id="UP000282153">
    <property type="component" value="Segment"/>
</dbReference>
<dbReference type="EMBL" id="MH025918">
    <property type="protein sequence ID" value="AXB49734.1"/>
    <property type="molecule type" value="Genomic_DNA"/>
</dbReference>
<keyword evidence="1" id="KW-0472">Membrane</keyword>
<evidence type="ECO:0000313" key="3">
    <source>
        <dbReference type="EMBL" id="AXB49562.1"/>
    </source>
</evidence>
<organismHost>
    <name type="scientific">Ornithodoros moubata</name>
    <name type="common">Soft tick</name>
    <name type="synonym">Argasid tick</name>
    <dbReference type="NCBI Taxonomy" id="6938"/>
</organismHost>
<evidence type="ECO:0000313" key="5">
    <source>
        <dbReference type="EMBL" id="AXB49905.1"/>
    </source>
</evidence>
<reference evidence="2" key="2">
    <citation type="submission" date="2018-07" db="EMBL/GenBank/DDBJ databases">
        <title>Five whole genome sequences of African swine fever virus genotype IX from domestic pigs in Uganda.</title>
        <authorList>
            <person name="Masembe C."/>
            <person name="Sreenu V.B."/>
            <person name="Filipe A.D.S."/>
            <person name="Wilkie G."/>
            <person name="Ogweng P."/>
            <person name="Mayega F.J."/>
            <person name="Muwanika V."/>
            <person name="Biek R."/>
            <person name="Palmarini M."/>
            <person name="Davison A."/>
        </authorList>
    </citation>
    <scope>NUCLEOTIDE SEQUENCE [LARGE SCALE GENOMIC DNA]</scope>
    <source>
        <strain evidence="5">N10</strain>
        <strain evidence="4">R25</strain>
        <strain evidence="6">R35</strain>
        <strain evidence="3">R7</strain>
        <strain evidence="2">R8</strain>
    </source>
</reference>
<dbReference type="Proteomes" id="UP000267661">
    <property type="component" value="Segment"/>
</dbReference>
<dbReference type="EMBL" id="MH025919">
    <property type="protein sequence ID" value="AXB49905.1"/>
    <property type="molecule type" value="Genomic_DNA"/>
</dbReference>
<evidence type="ECO:0000313" key="2">
    <source>
        <dbReference type="EMBL" id="AXB49388.1"/>
    </source>
</evidence>
<gene>
    <name evidence="2" type="primary">01990-2L</name>
</gene>
<keyword evidence="1" id="KW-1133">Transmembrane helix</keyword>
<dbReference type="Proteomes" id="UP000275389">
    <property type="component" value="Segment"/>
</dbReference>